<proteinExistence type="predicted"/>
<organism evidence="1 2">
    <name type="scientific">Passalora fulva</name>
    <name type="common">Tomato leaf mold</name>
    <name type="synonym">Cladosporium fulvum</name>
    <dbReference type="NCBI Taxonomy" id="5499"/>
    <lineage>
        <taxon>Eukaryota</taxon>
        <taxon>Fungi</taxon>
        <taxon>Dikarya</taxon>
        <taxon>Ascomycota</taxon>
        <taxon>Pezizomycotina</taxon>
        <taxon>Dothideomycetes</taxon>
        <taxon>Dothideomycetidae</taxon>
        <taxon>Mycosphaerellales</taxon>
        <taxon>Mycosphaerellaceae</taxon>
        <taxon>Fulvia</taxon>
    </lineage>
</organism>
<protein>
    <submittedName>
        <fullName evidence="1">Uncharacterized protein</fullName>
    </submittedName>
</protein>
<sequence length="116" mass="13641">MLPTTERAPYTEEHVARLDASDLEHISRLTIHWEFDHLAEMMYELAAPNGFWRIIDPANSHPDNGRDRVWLYEWDYTEEVDDLNSQCTWSDRATMKDAIRFLLYLDGRDPPADETG</sequence>
<dbReference type="RefSeq" id="XP_047760795.1">
    <property type="nucleotide sequence ID" value="XM_047903496.1"/>
</dbReference>
<accession>A0A9Q8LFG2</accession>
<dbReference type="GeneID" id="71984226"/>
<reference evidence="1" key="1">
    <citation type="submission" date="2021-12" db="EMBL/GenBank/DDBJ databases">
        <authorList>
            <person name="Zaccaron A."/>
            <person name="Stergiopoulos I."/>
        </authorList>
    </citation>
    <scope>NUCLEOTIDE SEQUENCE</scope>
    <source>
        <strain evidence="1">Race5_Kim</strain>
    </source>
</reference>
<dbReference type="AlphaFoldDB" id="A0A9Q8LFG2"/>
<evidence type="ECO:0000313" key="1">
    <source>
        <dbReference type="EMBL" id="UJO16429.1"/>
    </source>
</evidence>
<reference evidence="1" key="2">
    <citation type="journal article" date="2022" name="Microb. Genom.">
        <title>A chromosome-scale genome assembly of the tomato pathogen Cladosporium fulvum reveals a compartmentalized genome architecture and the presence of a dispensable chromosome.</title>
        <authorList>
            <person name="Zaccaron A.Z."/>
            <person name="Chen L.H."/>
            <person name="Samaras A."/>
            <person name="Stergiopoulos I."/>
        </authorList>
    </citation>
    <scope>NUCLEOTIDE SEQUENCE</scope>
    <source>
        <strain evidence="1">Race5_Kim</strain>
    </source>
</reference>
<gene>
    <name evidence="1" type="ORF">CLAFUR5_04348</name>
</gene>
<dbReference type="Proteomes" id="UP000756132">
    <property type="component" value="Chromosome 4"/>
</dbReference>
<keyword evidence="2" id="KW-1185">Reference proteome</keyword>
<dbReference type="EMBL" id="CP090166">
    <property type="protein sequence ID" value="UJO16429.1"/>
    <property type="molecule type" value="Genomic_DNA"/>
</dbReference>
<name>A0A9Q8LFG2_PASFU</name>
<evidence type="ECO:0000313" key="2">
    <source>
        <dbReference type="Proteomes" id="UP000756132"/>
    </source>
</evidence>
<dbReference type="KEGG" id="ffu:CLAFUR5_04348"/>